<dbReference type="SUPFAM" id="SSF52980">
    <property type="entry name" value="Restriction endonuclease-like"/>
    <property type="match status" value="1"/>
</dbReference>
<proteinExistence type="predicted"/>
<comment type="caution">
    <text evidence="2">The sequence shown here is derived from an EMBL/GenBank/DDBJ whole genome shotgun (WGS) entry which is preliminary data.</text>
</comment>
<gene>
    <name evidence="2" type="ORF">LCGC14_1148600</name>
</gene>
<dbReference type="EMBL" id="LAZR01005504">
    <property type="protein sequence ID" value="KKM99369.1"/>
    <property type="molecule type" value="Genomic_DNA"/>
</dbReference>
<dbReference type="PANTHER" id="PTHR34107:SF4">
    <property type="entry name" value="SLL1222 PROTEIN"/>
    <property type="match status" value="1"/>
</dbReference>
<dbReference type="InterPro" id="IPR008538">
    <property type="entry name" value="Uma2"/>
</dbReference>
<sequence length="187" mass="21579">MKLSSINVGQEVWTYEDYRELPNDQKIYQVIGGKLLMVPAPSTRHQNVSRNLEFIIWSFVKDHNLGVVYDAPIDVVFSSTDVVQPDIVFIAKNRLAIVKEKGIFGAPDWVIEIVSPSTSKIDIKLKKDLYERFGVREYWIVYPEDERVEVYLLEGGNYKLRGVFLKHDALQVSTIEKLKVNLEEVFS</sequence>
<dbReference type="InterPro" id="IPR012296">
    <property type="entry name" value="Nuclease_put_TT1808"/>
</dbReference>
<dbReference type="Gene3D" id="3.90.1570.10">
    <property type="entry name" value="tt1808, chain A"/>
    <property type="match status" value="1"/>
</dbReference>
<feature type="domain" description="Putative restriction endonuclease" evidence="1">
    <location>
        <begin position="16"/>
        <end position="180"/>
    </location>
</feature>
<dbReference type="AlphaFoldDB" id="A0A0F9LW84"/>
<dbReference type="CDD" id="cd06260">
    <property type="entry name" value="DUF820-like"/>
    <property type="match status" value="1"/>
</dbReference>
<reference evidence="2" key="1">
    <citation type="journal article" date="2015" name="Nature">
        <title>Complex archaea that bridge the gap between prokaryotes and eukaryotes.</title>
        <authorList>
            <person name="Spang A."/>
            <person name="Saw J.H."/>
            <person name="Jorgensen S.L."/>
            <person name="Zaremba-Niedzwiedzka K."/>
            <person name="Martijn J."/>
            <person name="Lind A.E."/>
            <person name="van Eijk R."/>
            <person name="Schleper C."/>
            <person name="Guy L."/>
            <person name="Ettema T.J."/>
        </authorList>
    </citation>
    <scope>NUCLEOTIDE SEQUENCE</scope>
</reference>
<dbReference type="InterPro" id="IPR011335">
    <property type="entry name" value="Restrct_endonuc-II-like"/>
</dbReference>
<organism evidence="2">
    <name type="scientific">marine sediment metagenome</name>
    <dbReference type="NCBI Taxonomy" id="412755"/>
    <lineage>
        <taxon>unclassified sequences</taxon>
        <taxon>metagenomes</taxon>
        <taxon>ecological metagenomes</taxon>
    </lineage>
</organism>
<accession>A0A0F9LW84</accession>
<evidence type="ECO:0000259" key="1">
    <source>
        <dbReference type="Pfam" id="PF05685"/>
    </source>
</evidence>
<name>A0A0F9LW84_9ZZZZ</name>
<dbReference type="PANTHER" id="PTHR34107">
    <property type="entry name" value="SLL0198 PROTEIN-RELATED"/>
    <property type="match status" value="1"/>
</dbReference>
<protein>
    <recommendedName>
        <fullName evidence="1">Putative restriction endonuclease domain-containing protein</fullName>
    </recommendedName>
</protein>
<evidence type="ECO:0000313" key="2">
    <source>
        <dbReference type="EMBL" id="KKM99369.1"/>
    </source>
</evidence>
<dbReference type="Pfam" id="PF05685">
    <property type="entry name" value="Uma2"/>
    <property type="match status" value="1"/>
</dbReference>